<organism evidence="2 3">
    <name type="scientific">Cyphellophora europaea (strain CBS 101466)</name>
    <name type="common">Phialophora europaea</name>
    <dbReference type="NCBI Taxonomy" id="1220924"/>
    <lineage>
        <taxon>Eukaryota</taxon>
        <taxon>Fungi</taxon>
        <taxon>Dikarya</taxon>
        <taxon>Ascomycota</taxon>
        <taxon>Pezizomycotina</taxon>
        <taxon>Eurotiomycetes</taxon>
        <taxon>Chaetothyriomycetidae</taxon>
        <taxon>Chaetothyriales</taxon>
        <taxon>Cyphellophoraceae</taxon>
        <taxon>Cyphellophora</taxon>
    </lineage>
</organism>
<protein>
    <submittedName>
        <fullName evidence="2">Uncharacterized protein</fullName>
    </submittedName>
</protein>
<accession>W2S695</accession>
<proteinExistence type="predicted"/>
<dbReference type="AlphaFoldDB" id="W2S695"/>
<evidence type="ECO:0000313" key="3">
    <source>
        <dbReference type="Proteomes" id="UP000030752"/>
    </source>
</evidence>
<keyword evidence="3" id="KW-1185">Reference proteome</keyword>
<dbReference type="RefSeq" id="XP_008715289.1">
    <property type="nucleotide sequence ID" value="XM_008717067.1"/>
</dbReference>
<dbReference type="VEuPathDB" id="FungiDB:HMPREF1541_02712"/>
<dbReference type="InParanoid" id="W2S695"/>
<evidence type="ECO:0000313" key="2">
    <source>
        <dbReference type="EMBL" id="ETN43553.1"/>
    </source>
</evidence>
<evidence type="ECO:0000256" key="1">
    <source>
        <dbReference type="SAM" id="MobiDB-lite"/>
    </source>
</evidence>
<feature type="region of interest" description="Disordered" evidence="1">
    <location>
        <begin position="94"/>
        <end position="118"/>
    </location>
</feature>
<dbReference type="Proteomes" id="UP000030752">
    <property type="component" value="Unassembled WGS sequence"/>
</dbReference>
<gene>
    <name evidence="2" type="ORF">HMPREF1541_02712</name>
</gene>
<dbReference type="GeneID" id="19970051"/>
<dbReference type="EMBL" id="KB822718">
    <property type="protein sequence ID" value="ETN43553.1"/>
    <property type="molecule type" value="Genomic_DNA"/>
</dbReference>
<name>W2S695_CYPE1</name>
<dbReference type="HOGENOM" id="CLU_1073702_0_0_1"/>
<reference evidence="2 3" key="1">
    <citation type="submission" date="2013-03" db="EMBL/GenBank/DDBJ databases">
        <title>The Genome Sequence of Phialophora europaea CBS 101466.</title>
        <authorList>
            <consortium name="The Broad Institute Genomics Platform"/>
            <person name="Cuomo C."/>
            <person name="de Hoog S."/>
            <person name="Gorbushina A."/>
            <person name="Walker B."/>
            <person name="Young S.K."/>
            <person name="Zeng Q."/>
            <person name="Gargeya S."/>
            <person name="Fitzgerald M."/>
            <person name="Haas B."/>
            <person name="Abouelleil A."/>
            <person name="Allen A.W."/>
            <person name="Alvarado L."/>
            <person name="Arachchi H.M."/>
            <person name="Berlin A.M."/>
            <person name="Chapman S.B."/>
            <person name="Gainer-Dewar J."/>
            <person name="Goldberg J."/>
            <person name="Griggs A."/>
            <person name="Gujja S."/>
            <person name="Hansen M."/>
            <person name="Howarth C."/>
            <person name="Imamovic A."/>
            <person name="Ireland A."/>
            <person name="Larimer J."/>
            <person name="McCowan C."/>
            <person name="Murphy C."/>
            <person name="Pearson M."/>
            <person name="Poon T.W."/>
            <person name="Priest M."/>
            <person name="Roberts A."/>
            <person name="Saif S."/>
            <person name="Shea T."/>
            <person name="Sisk P."/>
            <person name="Sykes S."/>
            <person name="Wortman J."/>
            <person name="Nusbaum C."/>
            <person name="Birren B."/>
        </authorList>
    </citation>
    <scope>NUCLEOTIDE SEQUENCE [LARGE SCALE GENOMIC DNA]</scope>
    <source>
        <strain evidence="2 3">CBS 101466</strain>
    </source>
</reference>
<sequence length="259" mass="28700">MQLGEDFPMRLDRQRQVDRCVYTPRTEPIRWGTPIYFKFPEGYRKAVLGGFVVLGREVYGLTTAHSAASFNNVSTPNSEPDTLDLDDEFLESLCPRDEDFPDSPDSQGTDCASETSSSDISLDIISSEEAYTVGATQAGFENAGSALDSILQEHQLDLLGHVAYMSVGDVNDAADWALIKISSPQTSFDPSSGLSDMTFYRDVLRTRLEADDVSKVTMIVSKVEYQGYIDVSPIRIRLPGATELISVAEVHMPNFEFRE</sequence>